<evidence type="ECO:0000313" key="2">
    <source>
        <dbReference type="EMBL" id="CAB3380212.1"/>
    </source>
</evidence>
<organism evidence="2 3">
    <name type="scientific">Cloeon dipterum</name>
    <dbReference type="NCBI Taxonomy" id="197152"/>
    <lineage>
        <taxon>Eukaryota</taxon>
        <taxon>Metazoa</taxon>
        <taxon>Ecdysozoa</taxon>
        <taxon>Arthropoda</taxon>
        <taxon>Hexapoda</taxon>
        <taxon>Insecta</taxon>
        <taxon>Pterygota</taxon>
        <taxon>Palaeoptera</taxon>
        <taxon>Ephemeroptera</taxon>
        <taxon>Pisciforma</taxon>
        <taxon>Baetidae</taxon>
        <taxon>Cloeon</taxon>
    </lineage>
</organism>
<evidence type="ECO:0000313" key="3">
    <source>
        <dbReference type="Proteomes" id="UP000494165"/>
    </source>
</evidence>
<dbReference type="Proteomes" id="UP000494165">
    <property type="component" value="Unassembled WGS sequence"/>
</dbReference>
<keyword evidence="3" id="KW-1185">Reference proteome</keyword>
<sequence length="105" mass="11539">MARLALFALVVCVVVLQANAGGWPSTYSYGWPSYSSGWSPSYYSSGWSPKVYSSGWAPKVYSSGWAPKVYSSGWAPKTYVVKTTYYPSPLEKIIGLKKSLLHGGW</sequence>
<reference evidence="2 3" key="1">
    <citation type="submission" date="2020-04" db="EMBL/GenBank/DDBJ databases">
        <authorList>
            <person name="Alioto T."/>
            <person name="Alioto T."/>
            <person name="Gomez Garrido J."/>
        </authorList>
    </citation>
    <scope>NUCLEOTIDE SEQUENCE [LARGE SCALE GENOMIC DNA]</scope>
</reference>
<keyword evidence="1" id="KW-0732">Signal</keyword>
<name>A0A8S1D8Z7_9INSE</name>
<evidence type="ECO:0000256" key="1">
    <source>
        <dbReference type="SAM" id="SignalP"/>
    </source>
</evidence>
<gene>
    <name evidence="2" type="ORF">CLODIP_2_CD03991</name>
</gene>
<dbReference type="AlphaFoldDB" id="A0A8S1D8Z7"/>
<feature type="chain" id="PRO_5035858905" evidence="1">
    <location>
        <begin position="21"/>
        <end position="105"/>
    </location>
</feature>
<dbReference type="EMBL" id="CADEPI010000203">
    <property type="protein sequence ID" value="CAB3380212.1"/>
    <property type="molecule type" value="Genomic_DNA"/>
</dbReference>
<protein>
    <submittedName>
        <fullName evidence="2">Uncharacterized protein</fullName>
    </submittedName>
</protein>
<accession>A0A8S1D8Z7</accession>
<proteinExistence type="predicted"/>
<comment type="caution">
    <text evidence="2">The sequence shown here is derived from an EMBL/GenBank/DDBJ whole genome shotgun (WGS) entry which is preliminary data.</text>
</comment>
<feature type="signal peptide" evidence="1">
    <location>
        <begin position="1"/>
        <end position="20"/>
    </location>
</feature>